<dbReference type="KEGG" id="nmes:H9L09_17930"/>
<evidence type="ECO:0000313" key="3">
    <source>
        <dbReference type="Proteomes" id="UP000515947"/>
    </source>
</evidence>
<evidence type="ECO:0000256" key="1">
    <source>
        <dbReference type="SAM" id="MobiDB-lite"/>
    </source>
</evidence>
<name>A0A7G9R9R6_9ACTN</name>
<gene>
    <name evidence="2" type="ORF">H9L09_17930</name>
</gene>
<dbReference type="EMBL" id="CP060713">
    <property type="protein sequence ID" value="QNN52341.1"/>
    <property type="molecule type" value="Genomic_DNA"/>
</dbReference>
<evidence type="ECO:0000313" key="2">
    <source>
        <dbReference type="EMBL" id="QNN52341.1"/>
    </source>
</evidence>
<proteinExistence type="predicted"/>
<dbReference type="AlphaFoldDB" id="A0A7G9R9R6"/>
<protein>
    <submittedName>
        <fullName evidence="2">Uncharacterized protein</fullName>
    </submittedName>
</protein>
<accession>A0A7G9R9R6</accession>
<sequence length="113" mass="11925">MSGYFEASIRRARDAATGVQRSPAGSATASIRAAAARKPRSARMHRPCTVTTALTGPIATVALPGVYQPYSPQRQSAAGASWLPPVAQRARCSWPLHGPSSSCTSGYNPSERR</sequence>
<feature type="compositionally biased region" description="Polar residues" evidence="1">
    <location>
        <begin position="99"/>
        <end position="113"/>
    </location>
</feature>
<feature type="region of interest" description="Disordered" evidence="1">
    <location>
        <begin position="13"/>
        <end position="46"/>
    </location>
</feature>
<feature type="compositionally biased region" description="Basic residues" evidence="1">
    <location>
        <begin position="35"/>
        <end position="46"/>
    </location>
</feature>
<keyword evidence="3" id="KW-1185">Reference proteome</keyword>
<feature type="compositionally biased region" description="Low complexity" evidence="1">
    <location>
        <begin position="24"/>
        <end position="34"/>
    </location>
</feature>
<organism evidence="2 3">
    <name type="scientific">Nocardioides mesophilus</name>
    <dbReference type="NCBI Taxonomy" id="433659"/>
    <lineage>
        <taxon>Bacteria</taxon>
        <taxon>Bacillati</taxon>
        <taxon>Actinomycetota</taxon>
        <taxon>Actinomycetes</taxon>
        <taxon>Propionibacteriales</taxon>
        <taxon>Nocardioidaceae</taxon>
        <taxon>Nocardioides</taxon>
    </lineage>
</organism>
<feature type="region of interest" description="Disordered" evidence="1">
    <location>
        <begin position="94"/>
        <end position="113"/>
    </location>
</feature>
<dbReference type="RefSeq" id="WP_187578183.1">
    <property type="nucleotide sequence ID" value="NZ_CP060713.1"/>
</dbReference>
<reference evidence="2 3" key="1">
    <citation type="submission" date="2020-08" db="EMBL/GenBank/DDBJ databases">
        <title>Genome sequence of Nocardioides mesophilus KACC 16243T.</title>
        <authorList>
            <person name="Hyun D.-W."/>
            <person name="Bae J.-W."/>
        </authorList>
    </citation>
    <scope>NUCLEOTIDE SEQUENCE [LARGE SCALE GENOMIC DNA]</scope>
    <source>
        <strain evidence="2 3">KACC 16243</strain>
    </source>
</reference>
<dbReference type="Proteomes" id="UP000515947">
    <property type="component" value="Chromosome"/>
</dbReference>